<dbReference type="AlphaFoldDB" id="A0A101LW46"/>
<sequence length="70" mass="7788">MPPLAALAHNGRPLSRPNGWNSAEMKGNGITPQILLYGPRVKPLYIYILIGLPYSHPLDARIERTERKGP</sequence>
<accession>A0A101LW46</accession>
<name>A0A101LW46_PICGL</name>
<evidence type="ECO:0000313" key="2">
    <source>
        <dbReference type="EMBL" id="KUM46425.1"/>
    </source>
</evidence>
<dbReference type="EMBL" id="LKAM01000011">
    <property type="protein sequence ID" value="KUM46425.1"/>
    <property type="molecule type" value="Genomic_DNA"/>
</dbReference>
<proteinExistence type="predicted"/>
<protein>
    <submittedName>
        <fullName evidence="2">Uncharacterized protein</fullName>
    </submittedName>
</protein>
<comment type="caution">
    <text evidence="2">The sequence shown here is derived from an EMBL/GenBank/DDBJ whole genome shotgun (WGS) entry which is preliminary data.</text>
</comment>
<keyword evidence="2" id="KW-0496">Mitochondrion</keyword>
<evidence type="ECO:0000256" key="1">
    <source>
        <dbReference type="SAM" id="MobiDB-lite"/>
    </source>
</evidence>
<gene>
    <name evidence="2" type="ORF">ABT39_MTgene1526</name>
</gene>
<geneLocation type="mitochondrion" evidence="2"/>
<feature type="region of interest" description="Disordered" evidence="1">
    <location>
        <begin position="1"/>
        <end position="23"/>
    </location>
</feature>
<organism evidence="2">
    <name type="scientific">Picea glauca</name>
    <name type="common">White spruce</name>
    <name type="synonym">Pinus glauca</name>
    <dbReference type="NCBI Taxonomy" id="3330"/>
    <lineage>
        <taxon>Eukaryota</taxon>
        <taxon>Viridiplantae</taxon>
        <taxon>Streptophyta</taxon>
        <taxon>Embryophyta</taxon>
        <taxon>Tracheophyta</taxon>
        <taxon>Spermatophyta</taxon>
        <taxon>Pinopsida</taxon>
        <taxon>Pinidae</taxon>
        <taxon>Conifers I</taxon>
        <taxon>Pinales</taxon>
        <taxon>Pinaceae</taxon>
        <taxon>Picea</taxon>
    </lineage>
</organism>
<reference evidence="2" key="1">
    <citation type="journal article" date="2015" name="Genome Biol. Evol.">
        <title>Organellar Genomes of White Spruce (Picea glauca): Assembly and Annotation.</title>
        <authorList>
            <person name="Jackman S.D."/>
            <person name="Warren R.L."/>
            <person name="Gibb E.A."/>
            <person name="Vandervalk B.P."/>
            <person name="Mohamadi H."/>
            <person name="Chu J."/>
            <person name="Raymond A."/>
            <person name="Pleasance S."/>
            <person name="Coope R."/>
            <person name="Wildung M.R."/>
            <person name="Ritland C.E."/>
            <person name="Bousquet J."/>
            <person name="Jones S.J."/>
            <person name="Bohlmann J."/>
            <person name="Birol I."/>
        </authorList>
    </citation>
    <scope>NUCLEOTIDE SEQUENCE [LARGE SCALE GENOMIC DNA]</scope>
    <source>
        <tissue evidence="2">Flushing bud</tissue>
    </source>
</reference>